<organism evidence="2 3">
    <name type="scientific">Phytophthora infestans</name>
    <name type="common">Potato late blight agent</name>
    <name type="synonym">Botrytis infestans</name>
    <dbReference type="NCBI Taxonomy" id="4787"/>
    <lineage>
        <taxon>Eukaryota</taxon>
        <taxon>Sar</taxon>
        <taxon>Stramenopiles</taxon>
        <taxon>Oomycota</taxon>
        <taxon>Peronosporomycetes</taxon>
        <taxon>Peronosporales</taxon>
        <taxon>Peronosporaceae</taxon>
        <taxon>Phytophthora</taxon>
    </lineage>
</organism>
<sequence>MVGCVGKDKMESFEYTPLNQSRPGIAQAQLERSTTVATSLNSSVSAVQQMQGRLAPHQMTPPSTLQHHSASQQIQGHLTLQQMATTPVLQQRSTPLVLQGLLSEPVAGEEGLQSSSVPPALPAASFTARLFDLDSSDESDTTPIATPSAEVASTRPEDRYDTMKADEIRKECTRRGLKVKSTAKKHAILRRHDVAKLVYGGLMTGKSKENAAATNTWSKHCWYRLLNILFSDEFATRFNQSGNTSVLLLVATNLLAPFWILAYAATYDEDHPVNTVIFTHEYFVGVKPSAVKKHSAKKLYEKWKEVNRYYIISKKKLTQSGQHEKDFPRFVDGRDFVLYLRKVKPELNNFVQSGMLEKDQFDSLDDSIGSQIILDSQTGSNSKRKDAQRLESLATSFAAYVNDRRLEVERVASSTTMKMQKKGSILSMLSDIRRQLSDIDRDLSAAKGASIERLKEDQEVLLHERQSLINKLPSYD</sequence>
<dbReference type="AlphaFoldDB" id="A0A8S9U4Q6"/>
<dbReference type="Proteomes" id="UP000704712">
    <property type="component" value="Unassembled WGS sequence"/>
</dbReference>
<evidence type="ECO:0000256" key="1">
    <source>
        <dbReference type="SAM" id="MobiDB-lite"/>
    </source>
</evidence>
<feature type="compositionally biased region" description="Polar residues" evidence="1">
    <location>
        <begin position="60"/>
        <end position="71"/>
    </location>
</feature>
<feature type="region of interest" description="Disordered" evidence="1">
    <location>
        <begin position="136"/>
        <end position="158"/>
    </location>
</feature>
<evidence type="ECO:0000313" key="2">
    <source>
        <dbReference type="EMBL" id="KAF4133188.1"/>
    </source>
</evidence>
<reference evidence="2" key="1">
    <citation type="submission" date="2020-03" db="EMBL/GenBank/DDBJ databases">
        <title>Hybrid Assembly of Korean Phytophthora infestans isolates.</title>
        <authorList>
            <person name="Prokchorchik M."/>
            <person name="Lee Y."/>
            <person name="Seo J."/>
            <person name="Cho J.-H."/>
            <person name="Park Y.-E."/>
            <person name="Jang D.-C."/>
            <person name="Im J.-S."/>
            <person name="Choi J.-G."/>
            <person name="Park H.-J."/>
            <person name="Lee G.-B."/>
            <person name="Lee Y.-G."/>
            <person name="Hong S.-Y."/>
            <person name="Cho K."/>
            <person name="Sohn K.H."/>
        </authorList>
    </citation>
    <scope>NUCLEOTIDE SEQUENCE</scope>
    <source>
        <strain evidence="2">KR_2_A2</strain>
    </source>
</reference>
<accession>A0A8S9U4Q6</accession>
<dbReference type="EMBL" id="JAACNO010002430">
    <property type="protein sequence ID" value="KAF4133188.1"/>
    <property type="molecule type" value="Genomic_DNA"/>
</dbReference>
<proteinExistence type="predicted"/>
<protein>
    <submittedName>
        <fullName evidence="2">Uncharacterized protein</fullName>
    </submittedName>
</protein>
<gene>
    <name evidence="2" type="ORF">GN958_ATG17606</name>
</gene>
<feature type="region of interest" description="Disordered" evidence="1">
    <location>
        <begin position="51"/>
        <end position="71"/>
    </location>
</feature>
<name>A0A8S9U4Q6_PHYIN</name>
<evidence type="ECO:0000313" key="3">
    <source>
        <dbReference type="Proteomes" id="UP000704712"/>
    </source>
</evidence>
<comment type="caution">
    <text evidence="2">The sequence shown here is derived from an EMBL/GenBank/DDBJ whole genome shotgun (WGS) entry which is preliminary data.</text>
</comment>